<organism evidence="1 2">
    <name type="scientific">Limosilactobacillus pontis</name>
    <dbReference type="NCBI Taxonomy" id="35787"/>
    <lineage>
        <taxon>Bacteria</taxon>
        <taxon>Bacillati</taxon>
        <taxon>Bacillota</taxon>
        <taxon>Bacilli</taxon>
        <taxon>Lactobacillales</taxon>
        <taxon>Lactobacillaceae</taxon>
        <taxon>Limosilactobacillus</taxon>
    </lineage>
</organism>
<dbReference type="EMBL" id="JAQSFA010000027">
    <property type="protein sequence ID" value="MEE6701813.1"/>
    <property type="molecule type" value="Genomic_DNA"/>
</dbReference>
<proteinExistence type="predicted"/>
<evidence type="ECO:0000313" key="2">
    <source>
        <dbReference type="Proteomes" id="UP001335665"/>
    </source>
</evidence>
<comment type="caution">
    <text evidence="1">The sequence shown here is derived from an EMBL/GenBank/DDBJ whole genome shotgun (WGS) entry which is preliminary data.</text>
</comment>
<dbReference type="SUPFAM" id="SSF58096">
    <property type="entry name" value="Colicin Ia, N-terminal domain"/>
    <property type="match status" value="1"/>
</dbReference>
<name>A0ABU7SUS5_9LACO</name>
<dbReference type="InterPro" id="IPR014739">
    <property type="entry name" value="Channel_colicin_N_sf"/>
</dbReference>
<evidence type="ECO:0000313" key="1">
    <source>
        <dbReference type="EMBL" id="MEE6701813.1"/>
    </source>
</evidence>
<keyword evidence="2" id="KW-1185">Reference proteome</keyword>
<reference evidence="1 2" key="1">
    <citation type="submission" date="2023-02" db="EMBL/GenBank/DDBJ databases">
        <title>The predominant lactic acid bacteria and yeasts involved in the spontaneous fermentation of millet during the production of the traditional porridge Hausa koko in Ghana.</title>
        <authorList>
            <person name="Atter A."/>
            <person name="Diaz M."/>
        </authorList>
    </citation>
    <scope>NUCLEOTIDE SEQUENCE [LARGE SCALE GENOMIC DNA]</scope>
    <source>
        <strain evidence="1 2">FI11552</strain>
    </source>
</reference>
<gene>
    <name evidence="1" type="ORF">PS396_08525</name>
</gene>
<sequence>MIMENYEQQLDDLRAGKIDHFEITPEQFQAFQRVYHAYPYRTQIEGKANIGGKITYHLRQRW</sequence>
<accession>A0ABU7SUS5</accession>
<protein>
    <submittedName>
        <fullName evidence="1">Uncharacterized protein</fullName>
    </submittedName>
</protein>
<dbReference type="Proteomes" id="UP001335665">
    <property type="component" value="Unassembled WGS sequence"/>
</dbReference>